<organism evidence="2 3">
    <name type="scientific">Dryococelus australis</name>
    <dbReference type="NCBI Taxonomy" id="614101"/>
    <lineage>
        <taxon>Eukaryota</taxon>
        <taxon>Metazoa</taxon>
        <taxon>Ecdysozoa</taxon>
        <taxon>Arthropoda</taxon>
        <taxon>Hexapoda</taxon>
        <taxon>Insecta</taxon>
        <taxon>Pterygota</taxon>
        <taxon>Neoptera</taxon>
        <taxon>Polyneoptera</taxon>
        <taxon>Phasmatodea</taxon>
        <taxon>Verophasmatodea</taxon>
        <taxon>Anareolatae</taxon>
        <taxon>Phasmatidae</taxon>
        <taxon>Eurycanthinae</taxon>
        <taxon>Dryococelus</taxon>
    </lineage>
</organism>
<protein>
    <recommendedName>
        <fullName evidence="1">DDE-1 domain-containing protein</fullName>
    </recommendedName>
</protein>
<sequence length="170" mass="19239">MNLRLHEKPDHIYIYIYNLDKTCFAWDPSLVKHGTAVGMKGLRIAEGNVSENTAVVACVPVNGSSLLPLTVFKAANFWSTWKRKHDLQGTFYSCSGTDGHLAHIDIGTIEHAKKNNVTILKPPAHTSDILLPLDKSCFHSLKCKWDETLVTWYRENKRAMSKNEFLLLKT</sequence>
<dbReference type="InterPro" id="IPR004875">
    <property type="entry name" value="DDE_SF_endonuclease_dom"/>
</dbReference>
<name>A0ABQ9GX47_9NEOP</name>
<dbReference type="Proteomes" id="UP001159363">
    <property type="component" value="Chromosome 7"/>
</dbReference>
<evidence type="ECO:0000313" key="2">
    <source>
        <dbReference type="EMBL" id="KAJ8876592.1"/>
    </source>
</evidence>
<gene>
    <name evidence="2" type="ORF">PR048_021037</name>
</gene>
<comment type="caution">
    <text evidence="2">The sequence shown here is derived from an EMBL/GenBank/DDBJ whole genome shotgun (WGS) entry which is preliminary data.</text>
</comment>
<evidence type="ECO:0000313" key="3">
    <source>
        <dbReference type="Proteomes" id="UP001159363"/>
    </source>
</evidence>
<proteinExistence type="predicted"/>
<keyword evidence="3" id="KW-1185">Reference proteome</keyword>
<dbReference type="Pfam" id="PF03184">
    <property type="entry name" value="DDE_1"/>
    <property type="match status" value="1"/>
</dbReference>
<feature type="domain" description="DDE-1" evidence="1">
    <location>
        <begin position="98"/>
        <end position="162"/>
    </location>
</feature>
<dbReference type="EMBL" id="JARBHB010000008">
    <property type="protein sequence ID" value="KAJ8876592.1"/>
    <property type="molecule type" value="Genomic_DNA"/>
</dbReference>
<reference evidence="2 3" key="1">
    <citation type="submission" date="2023-02" db="EMBL/GenBank/DDBJ databases">
        <title>LHISI_Scaffold_Assembly.</title>
        <authorList>
            <person name="Stuart O.P."/>
            <person name="Cleave R."/>
            <person name="Magrath M.J.L."/>
            <person name="Mikheyev A.S."/>
        </authorList>
    </citation>
    <scope>NUCLEOTIDE SEQUENCE [LARGE SCALE GENOMIC DNA]</scope>
    <source>
        <strain evidence="2">Daus_M_001</strain>
        <tissue evidence="2">Leg muscle</tissue>
    </source>
</reference>
<evidence type="ECO:0000259" key="1">
    <source>
        <dbReference type="Pfam" id="PF03184"/>
    </source>
</evidence>
<accession>A0ABQ9GX47</accession>